<organism evidence="2">
    <name type="scientific">marine sediment metagenome</name>
    <dbReference type="NCBI Taxonomy" id="412755"/>
    <lineage>
        <taxon>unclassified sequences</taxon>
        <taxon>metagenomes</taxon>
        <taxon>ecological metagenomes</taxon>
    </lineage>
</organism>
<dbReference type="AlphaFoldDB" id="A0A0F9P4F8"/>
<sequence length="309" mass="35440">MPRTINVAFTSIFYPLFMGRYILEAFLRREDCQVWTAGPFTGRWIPWGGGMHLPPNYVLHPDYPISSGGSHNRLVYKMVENQCPFEPDIWIEVNSTLQVVGKPKKGIYAIVGTDPHVLPYDAERGRADLFFCMQKPYMKAGDIWLPYGYDPVWHAQTIIPVEDRVYDATLLGLNYPPRTQLFNRLRNVEKLHTKYDIGPCYDDARDIYHNTVVGVNWSSLLDTTARVFEIMAFGIAPVLNRVPDLMEMFTDREHFLGFDNENEAVNAIKACIDDKDFAQALGEKAREAVRPHSWDARAQKILEKAHLVS</sequence>
<feature type="domain" description="Spore protein YkvP/CgeB glycosyl transferase-like" evidence="1">
    <location>
        <begin position="201"/>
        <end position="303"/>
    </location>
</feature>
<dbReference type="SUPFAM" id="SSF53756">
    <property type="entry name" value="UDP-Glycosyltransferase/glycogen phosphorylase"/>
    <property type="match status" value="1"/>
</dbReference>
<dbReference type="InterPro" id="IPR055259">
    <property type="entry name" value="YkvP/CgeB_Glyco_trans-like"/>
</dbReference>
<protein>
    <recommendedName>
        <fullName evidence="1">Spore protein YkvP/CgeB glycosyl transferase-like domain-containing protein</fullName>
    </recommendedName>
</protein>
<proteinExistence type="predicted"/>
<comment type="caution">
    <text evidence="2">The sequence shown here is derived from an EMBL/GenBank/DDBJ whole genome shotgun (WGS) entry which is preliminary data.</text>
</comment>
<reference evidence="2" key="1">
    <citation type="journal article" date="2015" name="Nature">
        <title>Complex archaea that bridge the gap between prokaryotes and eukaryotes.</title>
        <authorList>
            <person name="Spang A."/>
            <person name="Saw J.H."/>
            <person name="Jorgensen S.L."/>
            <person name="Zaremba-Niedzwiedzka K."/>
            <person name="Martijn J."/>
            <person name="Lind A.E."/>
            <person name="van Eijk R."/>
            <person name="Schleper C."/>
            <person name="Guy L."/>
            <person name="Ettema T.J."/>
        </authorList>
    </citation>
    <scope>NUCLEOTIDE SEQUENCE</scope>
</reference>
<evidence type="ECO:0000313" key="2">
    <source>
        <dbReference type="EMBL" id="KKM88332.1"/>
    </source>
</evidence>
<gene>
    <name evidence="2" type="ORF">LCGC14_1259760</name>
</gene>
<dbReference type="EMBL" id="LAZR01006971">
    <property type="protein sequence ID" value="KKM88332.1"/>
    <property type="molecule type" value="Genomic_DNA"/>
</dbReference>
<dbReference type="Pfam" id="PF13524">
    <property type="entry name" value="Glyco_trans_1_2"/>
    <property type="match status" value="1"/>
</dbReference>
<dbReference type="Gene3D" id="3.40.50.2000">
    <property type="entry name" value="Glycogen Phosphorylase B"/>
    <property type="match status" value="1"/>
</dbReference>
<name>A0A0F9P4F8_9ZZZZ</name>
<evidence type="ECO:0000259" key="1">
    <source>
        <dbReference type="Pfam" id="PF13524"/>
    </source>
</evidence>
<accession>A0A0F9P4F8</accession>